<accession>A0ABW4PWX9</accession>
<dbReference type="EMBL" id="JBHUFL010000002">
    <property type="protein sequence ID" value="MFD1835334.1"/>
    <property type="molecule type" value="Genomic_DNA"/>
</dbReference>
<feature type="domain" description="Chorismate-utilising enzyme C-terminal" evidence="1">
    <location>
        <begin position="168"/>
        <end position="418"/>
    </location>
</feature>
<comment type="caution">
    <text evidence="2">The sequence shown here is derived from an EMBL/GenBank/DDBJ whole genome shotgun (WGS) entry which is preliminary data.</text>
</comment>
<sequence length="428" mass="45083">MPSTDLNPDPAAEQPRLVVRTWRIDEDVDLAAHLPAAPSGAWLRHGQGLVALGRAWEFTSAGPDRFTAASAAFRALAARADVVDEVLTRGSGLVALGSFSYAAASERPSTLLVPEAVLGVHDGEAFLTLVSRDEEPSAPAHFTSLFPAAPAEPPLPPGRLTIEADHSPDEYQALVREAVRAIRAGQAEKVVLSETTTVRTAEPAVPGALLARLTAAYPSTWTYHVADMIGASPEMLAQVQDGRLFSRVLAGTRSVADDGELAADDRRAFLADAKERSEHTFAIDSVLARLAGIAEVEHRSPEPFVLRLPGLEHLASDVTAQLSEGVTSLDVAARLHPSAAVSGTPREAADEIIARLEARDRGGYAAPVGWMDARGDGQWAIALRGGHLLGDGGVRLQAGGGLVAASDPVSEHAEVLAKCRPMLRALRG</sequence>
<dbReference type="SUPFAM" id="SSF56322">
    <property type="entry name" value="ADC synthase"/>
    <property type="match status" value="1"/>
</dbReference>
<name>A0ABW4PWX9_9MICO</name>
<gene>
    <name evidence="2" type="ORF">ACFSDA_09640</name>
</gene>
<dbReference type="InterPro" id="IPR005801">
    <property type="entry name" value="ADC_synthase"/>
</dbReference>
<dbReference type="Gene3D" id="3.60.120.10">
    <property type="entry name" value="Anthranilate synthase"/>
    <property type="match status" value="1"/>
</dbReference>
<dbReference type="Pfam" id="PF00425">
    <property type="entry name" value="Chorismate_bind"/>
    <property type="match status" value="1"/>
</dbReference>
<dbReference type="RefSeq" id="WP_343904431.1">
    <property type="nucleotide sequence ID" value="NZ_BAAAIS010000002.1"/>
</dbReference>
<organism evidence="2 3">
    <name type="scientific">Brachybacterium rhamnosum</name>
    <dbReference type="NCBI Taxonomy" id="173361"/>
    <lineage>
        <taxon>Bacteria</taxon>
        <taxon>Bacillati</taxon>
        <taxon>Actinomycetota</taxon>
        <taxon>Actinomycetes</taxon>
        <taxon>Micrococcales</taxon>
        <taxon>Dermabacteraceae</taxon>
        <taxon>Brachybacterium</taxon>
    </lineage>
</organism>
<evidence type="ECO:0000313" key="3">
    <source>
        <dbReference type="Proteomes" id="UP001597280"/>
    </source>
</evidence>
<dbReference type="PANTHER" id="PTHR42839">
    <property type="entry name" value="ISOCHORISMATE SYNTHASE ENTC"/>
    <property type="match status" value="1"/>
</dbReference>
<protein>
    <submittedName>
        <fullName evidence="2">Isochorismate synthase MenF</fullName>
    </submittedName>
</protein>
<reference evidence="3" key="1">
    <citation type="journal article" date="2019" name="Int. J. Syst. Evol. Microbiol.">
        <title>The Global Catalogue of Microorganisms (GCM) 10K type strain sequencing project: providing services to taxonomists for standard genome sequencing and annotation.</title>
        <authorList>
            <consortium name="The Broad Institute Genomics Platform"/>
            <consortium name="The Broad Institute Genome Sequencing Center for Infectious Disease"/>
            <person name="Wu L."/>
            <person name="Ma J."/>
        </authorList>
    </citation>
    <scope>NUCLEOTIDE SEQUENCE [LARGE SCALE GENOMIC DNA]</scope>
    <source>
        <strain evidence="3">JCM 11650</strain>
    </source>
</reference>
<dbReference type="PANTHER" id="PTHR42839:SF2">
    <property type="entry name" value="ISOCHORISMATE SYNTHASE ENTC"/>
    <property type="match status" value="1"/>
</dbReference>
<keyword evidence="3" id="KW-1185">Reference proteome</keyword>
<dbReference type="Proteomes" id="UP001597280">
    <property type="component" value="Unassembled WGS sequence"/>
</dbReference>
<evidence type="ECO:0000313" key="2">
    <source>
        <dbReference type="EMBL" id="MFD1835334.1"/>
    </source>
</evidence>
<proteinExistence type="predicted"/>
<evidence type="ECO:0000259" key="1">
    <source>
        <dbReference type="Pfam" id="PF00425"/>
    </source>
</evidence>
<dbReference type="InterPro" id="IPR015890">
    <property type="entry name" value="Chorismate_C"/>
</dbReference>